<dbReference type="PANTHER" id="PTHR46233:SF3">
    <property type="entry name" value="HYDROXYACYLGLUTATHIONE HYDROLASE GLOC"/>
    <property type="match status" value="1"/>
</dbReference>
<dbReference type="AlphaFoldDB" id="A0A0L0H8Y6"/>
<organism evidence="6 7">
    <name type="scientific">Spizellomyces punctatus (strain DAOM BR117)</name>
    <dbReference type="NCBI Taxonomy" id="645134"/>
    <lineage>
        <taxon>Eukaryota</taxon>
        <taxon>Fungi</taxon>
        <taxon>Fungi incertae sedis</taxon>
        <taxon>Chytridiomycota</taxon>
        <taxon>Chytridiomycota incertae sedis</taxon>
        <taxon>Chytridiomycetes</taxon>
        <taxon>Spizellomycetales</taxon>
        <taxon>Spizellomycetaceae</taxon>
        <taxon>Spizellomyces</taxon>
    </lineage>
</organism>
<keyword evidence="3" id="KW-0378">Hydrolase</keyword>
<evidence type="ECO:0000313" key="7">
    <source>
        <dbReference type="Proteomes" id="UP000053201"/>
    </source>
</evidence>
<dbReference type="RefSeq" id="XP_016605153.1">
    <property type="nucleotide sequence ID" value="XM_016755670.1"/>
</dbReference>
<dbReference type="OrthoDB" id="515692at2759"/>
<evidence type="ECO:0000256" key="4">
    <source>
        <dbReference type="ARBA" id="ARBA00022833"/>
    </source>
</evidence>
<dbReference type="InterPro" id="IPR036866">
    <property type="entry name" value="RibonucZ/Hydroxyglut_hydro"/>
</dbReference>
<feature type="domain" description="Metallo-beta-lactamase" evidence="5">
    <location>
        <begin position="190"/>
        <end position="397"/>
    </location>
</feature>
<comment type="cofactor">
    <cofactor evidence="1">
        <name>Zn(2+)</name>
        <dbReference type="ChEBI" id="CHEBI:29105"/>
    </cofactor>
</comment>
<dbReference type="InterPro" id="IPR001279">
    <property type="entry name" value="Metallo-B-lactamas"/>
</dbReference>
<dbReference type="Gene3D" id="3.60.15.10">
    <property type="entry name" value="Ribonuclease Z/Hydroxyacylglutathione hydrolase-like"/>
    <property type="match status" value="1"/>
</dbReference>
<accession>A0A0L0H8Y6</accession>
<evidence type="ECO:0000256" key="3">
    <source>
        <dbReference type="ARBA" id="ARBA00022801"/>
    </source>
</evidence>
<keyword evidence="2" id="KW-0479">Metal-binding</keyword>
<dbReference type="GO" id="GO:0046872">
    <property type="term" value="F:metal ion binding"/>
    <property type="evidence" value="ECO:0007669"/>
    <property type="project" value="UniProtKB-KW"/>
</dbReference>
<evidence type="ECO:0000313" key="6">
    <source>
        <dbReference type="EMBL" id="KNC97113.1"/>
    </source>
</evidence>
<dbReference type="SMART" id="SM00028">
    <property type="entry name" value="TPR"/>
    <property type="match status" value="3"/>
</dbReference>
<dbReference type="STRING" id="645134.A0A0L0H8Y6"/>
<dbReference type="eggNOG" id="KOG0814">
    <property type="taxonomic scope" value="Eukaryota"/>
</dbReference>
<sequence length="430" mass="47850">MSQSYPCYKPDVLQDILKAKERGTEAYKKGQYGAASAEYSKAIANFSTAPIPVDPESTTDPKAEPTVLLGTLKSNRSASYFNEKKYEDALKDADDAVRLRPDWAKGYFRRAEVYRVLARHSDALEAYEAAHQRDVRDRLILERLTKTKIILKDASMGVALHQLAPGRDLCQKSFMTPIQNMIFEYAVQMRNFIYLVENLASKECLVVDACWDIDGIIKFAQKRGLKIVGAIATHYHVDHVGGLPPPPFDRYRVRVDGLAKLLKKLPKIKAYVNPADIPGILKANPEIPQDRFSHTEDGGTLCLPMSLNIGLGGTVGGQSDHVSDGRSTIMQFIHTPGHTPGSQCVLINGCKLLSGDTLFMGACGRVDFPDSDRDKMYHSLQHKLATLPDDVIVYPGHNYGGEMTTIENEREHGLLRPKSKDDFLREVSNT</sequence>
<dbReference type="GeneID" id="27690716"/>
<dbReference type="OMA" id="IKAYIHP"/>
<dbReference type="InterPro" id="IPR019734">
    <property type="entry name" value="TPR_rpt"/>
</dbReference>
<evidence type="ECO:0000256" key="1">
    <source>
        <dbReference type="ARBA" id="ARBA00001947"/>
    </source>
</evidence>
<dbReference type="InterPro" id="IPR051453">
    <property type="entry name" value="MBL_Glyoxalase_II"/>
</dbReference>
<dbReference type="SMART" id="SM00849">
    <property type="entry name" value="Lactamase_B"/>
    <property type="match status" value="1"/>
</dbReference>
<reference evidence="6 7" key="1">
    <citation type="submission" date="2009-08" db="EMBL/GenBank/DDBJ databases">
        <title>The Genome Sequence of Spizellomyces punctatus strain DAOM BR117.</title>
        <authorList>
            <consortium name="The Broad Institute Genome Sequencing Platform"/>
            <person name="Russ C."/>
            <person name="Cuomo C."/>
            <person name="Shea T."/>
            <person name="Young S.K."/>
            <person name="Zeng Q."/>
            <person name="Koehrsen M."/>
            <person name="Haas B."/>
            <person name="Borodovsky M."/>
            <person name="Guigo R."/>
            <person name="Alvarado L."/>
            <person name="Berlin A."/>
            <person name="Bochicchio J."/>
            <person name="Borenstein D."/>
            <person name="Chapman S."/>
            <person name="Chen Z."/>
            <person name="Engels R."/>
            <person name="Freedman E."/>
            <person name="Gellesch M."/>
            <person name="Goldberg J."/>
            <person name="Griggs A."/>
            <person name="Gujja S."/>
            <person name="Heiman D."/>
            <person name="Hepburn T."/>
            <person name="Howarth C."/>
            <person name="Jen D."/>
            <person name="Larson L."/>
            <person name="Lewis B."/>
            <person name="Mehta T."/>
            <person name="Park D."/>
            <person name="Pearson M."/>
            <person name="Roberts A."/>
            <person name="Saif S."/>
            <person name="Shenoy N."/>
            <person name="Sisk P."/>
            <person name="Stolte C."/>
            <person name="Sykes S."/>
            <person name="Thomson T."/>
            <person name="Walk T."/>
            <person name="White J."/>
            <person name="Yandava C."/>
            <person name="Burger G."/>
            <person name="Gray M.W."/>
            <person name="Holland P.W.H."/>
            <person name="King N."/>
            <person name="Lang F.B.F."/>
            <person name="Roger A.J."/>
            <person name="Ruiz-Trillo I."/>
            <person name="Lander E."/>
            <person name="Nusbaum C."/>
        </authorList>
    </citation>
    <scope>NUCLEOTIDE SEQUENCE [LARGE SCALE GENOMIC DNA]</scope>
    <source>
        <strain evidence="6 7">DAOM BR117</strain>
    </source>
</reference>
<keyword evidence="7" id="KW-1185">Reference proteome</keyword>
<dbReference type="Gene3D" id="1.25.40.10">
    <property type="entry name" value="Tetratricopeptide repeat domain"/>
    <property type="match status" value="1"/>
</dbReference>
<dbReference type="SUPFAM" id="SSF56281">
    <property type="entry name" value="Metallo-hydrolase/oxidoreductase"/>
    <property type="match status" value="1"/>
</dbReference>
<proteinExistence type="predicted"/>
<protein>
    <recommendedName>
        <fullName evidence="5">Metallo-beta-lactamase domain-containing protein</fullName>
    </recommendedName>
</protein>
<dbReference type="GO" id="GO:0016787">
    <property type="term" value="F:hydrolase activity"/>
    <property type="evidence" value="ECO:0007669"/>
    <property type="project" value="UniProtKB-KW"/>
</dbReference>
<name>A0A0L0H8Y6_SPIPD</name>
<evidence type="ECO:0000259" key="5">
    <source>
        <dbReference type="SMART" id="SM00849"/>
    </source>
</evidence>
<gene>
    <name evidence="6" type="ORF">SPPG_07506</name>
</gene>
<dbReference type="eggNOG" id="KOG0548">
    <property type="taxonomic scope" value="Eukaryota"/>
</dbReference>
<dbReference type="PANTHER" id="PTHR46233">
    <property type="entry name" value="HYDROXYACYLGLUTATHIONE HYDROLASE GLOC"/>
    <property type="match status" value="1"/>
</dbReference>
<dbReference type="EMBL" id="KQ257465">
    <property type="protein sequence ID" value="KNC97113.1"/>
    <property type="molecule type" value="Genomic_DNA"/>
</dbReference>
<dbReference type="SUPFAM" id="SSF48452">
    <property type="entry name" value="TPR-like"/>
    <property type="match status" value="1"/>
</dbReference>
<dbReference type="Pfam" id="PF00753">
    <property type="entry name" value="Lactamase_B"/>
    <property type="match status" value="2"/>
</dbReference>
<evidence type="ECO:0000256" key="2">
    <source>
        <dbReference type="ARBA" id="ARBA00022723"/>
    </source>
</evidence>
<dbReference type="InParanoid" id="A0A0L0H8Y6"/>
<keyword evidence="4" id="KW-0862">Zinc</keyword>
<dbReference type="InterPro" id="IPR011990">
    <property type="entry name" value="TPR-like_helical_dom_sf"/>
</dbReference>
<dbReference type="Proteomes" id="UP000053201">
    <property type="component" value="Unassembled WGS sequence"/>
</dbReference>
<dbReference type="VEuPathDB" id="FungiDB:SPPG_07506"/>